<dbReference type="OrthoDB" id="424950at2"/>
<dbReference type="STRING" id="317619.GCA_000332315_00589"/>
<dbReference type="Gene3D" id="3.30.360.10">
    <property type="entry name" value="Dihydrodipicolinate Reductase, domain 2"/>
    <property type="match status" value="1"/>
</dbReference>
<evidence type="ECO:0000313" key="3">
    <source>
        <dbReference type="Proteomes" id="UP000034681"/>
    </source>
</evidence>
<evidence type="ECO:0000313" key="1">
    <source>
        <dbReference type="EMBL" id="KKI99918.1"/>
    </source>
</evidence>
<dbReference type="Pfam" id="PF08854">
    <property type="entry name" value="DUF1824"/>
    <property type="match status" value="1"/>
</dbReference>
<dbReference type="InterPro" id="IPR014953">
    <property type="entry name" value="DUF1824"/>
</dbReference>
<proteinExistence type="predicted"/>
<accession>A0A0M2PXZ8</accession>
<name>A0A0M2PXZ8_PROHO</name>
<reference evidence="2 3" key="1">
    <citation type="submission" date="2012-04" db="EMBL/GenBank/DDBJ databases">
        <authorList>
            <person name="Shanker A."/>
            <person name="Yadav P."/>
            <person name="Khan S."/>
            <person name="Sharma V."/>
        </authorList>
    </citation>
    <scope>NUCLEOTIDE SEQUENCE [LARGE SCALE GENOMIC DNA]</scope>
    <source>
        <strain evidence="2">CALU 1027</strain>
    </source>
</reference>
<dbReference type="AlphaFoldDB" id="A0A0M2PXZ8"/>
<evidence type="ECO:0000313" key="2">
    <source>
        <dbReference type="EMBL" id="KKI99957.1"/>
    </source>
</evidence>
<gene>
    <name evidence="1" type="ORF">PROH_08935</name>
    <name evidence="2" type="ORF">PROH_09200</name>
</gene>
<comment type="caution">
    <text evidence="2">The sequence shown here is derived from an EMBL/GenBank/DDBJ whole genome shotgun (WGS) entry which is preliminary data.</text>
</comment>
<keyword evidence="3" id="KW-1185">Reference proteome</keyword>
<dbReference type="RefSeq" id="WP_017711250.1">
    <property type="nucleotide sequence ID" value="NZ_KB235933.1"/>
</dbReference>
<dbReference type="EMBL" id="AJTX02000004">
    <property type="protein sequence ID" value="KKI99957.1"/>
    <property type="molecule type" value="Genomic_DNA"/>
</dbReference>
<reference evidence="2 3" key="2">
    <citation type="submission" date="2015-04" db="EMBL/GenBank/DDBJ databases">
        <authorList>
            <person name="Syromyatnikov M.Y."/>
            <person name="Popov V.N."/>
        </authorList>
    </citation>
    <scope>NUCLEOTIDE SEQUENCE [LARGE SCALE GENOMIC DNA]</scope>
    <source>
        <strain evidence="2">CALU 1027</strain>
    </source>
</reference>
<evidence type="ECO:0008006" key="4">
    <source>
        <dbReference type="Google" id="ProtNLM"/>
    </source>
</evidence>
<organism evidence="2 3">
    <name type="scientific">Prochlorothrix hollandica PCC 9006 = CALU 1027</name>
    <dbReference type="NCBI Taxonomy" id="317619"/>
    <lineage>
        <taxon>Bacteria</taxon>
        <taxon>Bacillati</taxon>
        <taxon>Cyanobacteriota</taxon>
        <taxon>Cyanophyceae</taxon>
        <taxon>Prochlorotrichales</taxon>
        <taxon>Prochlorotrichaceae</taxon>
        <taxon>Prochlorothrix</taxon>
    </lineage>
</organism>
<sequence>MPHFTQHSAETFLNQFICIEDIASISAGDRATIRDALALLVPQSDYQTLGVCADNLPQAITALNHYLQGLGHDQTLGLPSESAEVTVPRGPLYLKYNTRKQGYYLDRYQGPYRGVLVSLQSDSLDGIQGTYGHFPLDLFTLPT</sequence>
<dbReference type="Proteomes" id="UP000034681">
    <property type="component" value="Unassembled WGS sequence"/>
</dbReference>
<protein>
    <recommendedName>
        <fullName evidence="4">DUF1824 domain-containing protein</fullName>
    </recommendedName>
</protein>
<dbReference type="EMBL" id="AJTX02000004">
    <property type="protein sequence ID" value="KKI99918.1"/>
    <property type="molecule type" value="Genomic_DNA"/>
</dbReference>
<dbReference type="SUPFAM" id="SSF160532">
    <property type="entry name" value="Ava3019-like"/>
    <property type="match status" value="1"/>
</dbReference>
<dbReference type="eggNOG" id="ENOG5032RTM">
    <property type="taxonomic scope" value="Bacteria"/>
</dbReference>